<comment type="caution">
    <text evidence="3">The sequence shown here is derived from an EMBL/GenBank/DDBJ whole genome shotgun (WGS) entry which is preliminary data.</text>
</comment>
<reference evidence="3 4" key="1">
    <citation type="submission" date="2023-01" db="EMBL/GenBank/DDBJ databases">
        <title>Analysis of 21 Apiospora genomes using comparative genomics revels a genus with tremendous synthesis potential of carbohydrate active enzymes and secondary metabolites.</title>
        <authorList>
            <person name="Sorensen T."/>
        </authorList>
    </citation>
    <scope>NUCLEOTIDE SEQUENCE [LARGE SCALE GENOMIC DNA]</scope>
    <source>
        <strain evidence="3 4">CBS 135458</strain>
    </source>
</reference>
<evidence type="ECO:0000256" key="1">
    <source>
        <dbReference type="SAM" id="MobiDB-lite"/>
    </source>
</evidence>
<feature type="region of interest" description="Disordered" evidence="1">
    <location>
        <begin position="301"/>
        <end position="339"/>
    </location>
</feature>
<dbReference type="InterPro" id="IPR057678">
    <property type="entry name" value="DUF7918"/>
</dbReference>
<proteinExistence type="predicted"/>
<dbReference type="PANTHER" id="PTHR36223:SF1">
    <property type="entry name" value="TRANSCRIPTION ELONGATION FACTOR EAF N-TERMINAL DOMAIN-CONTAINING PROTEIN"/>
    <property type="match status" value="1"/>
</dbReference>
<name>A0ABR1UJK3_9PEZI</name>
<evidence type="ECO:0000259" key="2">
    <source>
        <dbReference type="Pfam" id="PF25534"/>
    </source>
</evidence>
<accession>A0ABR1UJK3</accession>
<dbReference type="Proteomes" id="UP001480595">
    <property type="component" value="Unassembled WGS sequence"/>
</dbReference>
<feature type="compositionally biased region" description="Basic and acidic residues" evidence="1">
    <location>
        <begin position="307"/>
        <end position="320"/>
    </location>
</feature>
<dbReference type="EMBL" id="JAQQWL010000009">
    <property type="protein sequence ID" value="KAK8058039.1"/>
    <property type="molecule type" value="Genomic_DNA"/>
</dbReference>
<dbReference type="Pfam" id="PF25534">
    <property type="entry name" value="DUF7918"/>
    <property type="match status" value="1"/>
</dbReference>
<sequence length="356" mass="40891">MAVIGELEGLEAWVEINGQKVQEYDQPDNDDSIDLEVLVAATKVTNPVVLDVKHIPHVIKYIEAIPDENFAVNLEKTRGFTRNCDHLGIRVTVDRADTVICHEPESDEPSRQEEWIDCTDSITSGSDSEGWTRYFYKFDEVKHVEMCDLTDDQLSEVMQSEKLYGLIKVTVYRMAASSKIYHEPDYRESPPRIFPQEIPEKVLKGAVVTTRSTFDTAPTTKPTWAIEEQSDAFQDPLERPCAVFEFRYRSKGKESYQYVQRYTTNLFSEGLYQEGVLERPDPVDSMSIDELRQFARAGYSHMNTGKVKQDHDQKIKRENGGDVSNRKRSASGNVELPRKRYKEMVRKDGKVEIDVD</sequence>
<evidence type="ECO:0000313" key="4">
    <source>
        <dbReference type="Proteomes" id="UP001480595"/>
    </source>
</evidence>
<dbReference type="PANTHER" id="PTHR36223">
    <property type="entry name" value="BETA-LACTAMASE-TYPE TRANSPEPTIDASE FOLD DOMAIN CONTAINING PROTEIN"/>
    <property type="match status" value="1"/>
</dbReference>
<evidence type="ECO:0000313" key="3">
    <source>
        <dbReference type="EMBL" id="KAK8058039.1"/>
    </source>
</evidence>
<dbReference type="GeneID" id="92092959"/>
<gene>
    <name evidence="3" type="ORF">PG994_008487</name>
</gene>
<keyword evidence="4" id="KW-1185">Reference proteome</keyword>
<dbReference type="RefSeq" id="XP_066713485.1">
    <property type="nucleotide sequence ID" value="XM_066859896.1"/>
</dbReference>
<feature type="domain" description="DUF7918" evidence="2">
    <location>
        <begin position="9"/>
        <end position="251"/>
    </location>
</feature>
<organism evidence="3 4">
    <name type="scientific">Apiospora phragmitis</name>
    <dbReference type="NCBI Taxonomy" id="2905665"/>
    <lineage>
        <taxon>Eukaryota</taxon>
        <taxon>Fungi</taxon>
        <taxon>Dikarya</taxon>
        <taxon>Ascomycota</taxon>
        <taxon>Pezizomycotina</taxon>
        <taxon>Sordariomycetes</taxon>
        <taxon>Xylariomycetidae</taxon>
        <taxon>Amphisphaeriales</taxon>
        <taxon>Apiosporaceae</taxon>
        <taxon>Apiospora</taxon>
    </lineage>
</organism>
<protein>
    <recommendedName>
        <fullName evidence="2">DUF7918 domain-containing protein</fullName>
    </recommendedName>
</protein>